<sequence length="183" mass="19217">MNRKQCLATLVAISSLTLASALPAFGNELPAEVQAKVEKAKKRLAELAANPTVVAAVREANGHDGGGMTNGKWVDLTDADPAVKSMLASKVSVQIAKWETEDDTVNKLVLRDQKGNLIGASIRPLIYNNASRPVFANPIKGQVWSANEIKPDTSTQIPSVHVAAPVMDGGKAIGVLQAGVTAK</sequence>
<dbReference type="RefSeq" id="WP_141287035.1">
    <property type="nucleotide sequence ID" value="NZ_BAAAEW010000003.1"/>
</dbReference>
<reference evidence="2 3" key="1">
    <citation type="journal article" date="2019" name="Int. J. Syst. Evol. Microbiol.">
        <title>The Global Catalogue of Microorganisms (GCM) 10K type strain sequencing project: providing services to taxonomists for standard genome sequencing and annotation.</title>
        <authorList>
            <consortium name="The Broad Institute Genomics Platform"/>
            <consortium name="The Broad Institute Genome Sequencing Center for Infectious Disease"/>
            <person name="Wu L."/>
            <person name="Ma J."/>
        </authorList>
    </citation>
    <scope>NUCLEOTIDE SEQUENCE [LARGE SCALE GENOMIC DNA]</scope>
    <source>
        <strain evidence="2 3">JCM 15503</strain>
    </source>
</reference>
<dbReference type="Gene3D" id="3.30.450.20">
    <property type="entry name" value="PAS domain"/>
    <property type="match status" value="1"/>
</dbReference>
<accession>A0ABN1JJC2</accession>
<name>A0ABN1JJC2_9BURK</name>
<feature type="signal peptide" evidence="1">
    <location>
        <begin position="1"/>
        <end position="26"/>
    </location>
</feature>
<evidence type="ECO:0000313" key="2">
    <source>
        <dbReference type="EMBL" id="GAA0741053.1"/>
    </source>
</evidence>
<dbReference type="SUPFAM" id="SSF103190">
    <property type="entry name" value="Sensory domain-like"/>
    <property type="match status" value="1"/>
</dbReference>
<organism evidence="2 3">
    <name type="scientific">Ideonella azotifigens</name>
    <dbReference type="NCBI Taxonomy" id="513160"/>
    <lineage>
        <taxon>Bacteria</taxon>
        <taxon>Pseudomonadati</taxon>
        <taxon>Pseudomonadota</taxon>
        <taxon>Betaproteobacteria</taxon>
        <taxon>Burkholderiales</taxon>
        <taxon>Sphaerotilaceae</taxon>
        <taxon>Ideonella</taxon>
    </lineage>
</organism>
<dbReference type="Proteomes" id="UP001500279">
    <property type="component" value="Unassembled WGS sequence"/>
</dbReference>
<dbReference type="EMBL" id="BAAAEW010000003">
    <property type="protein sequence ID" value="GAA0741053.1"/>
    <property type="molecule type" value="Genomic_DNA"/>
</dbReference>
<evidence type="ECO:0000313" key="3">
    <source>
        <dbReference type="Proteomes" id="UP001500279"/>
    </source>
</evidence>
<feature type="chain" id="PRO_5046216062" description="Cache domain-containing protein" evidence="1">
    <location>
        <begin position="27"/>
        <end position="183"/>
    </location>
</feature>
<evidence type="ECO:0000256" key="1">
    <source>
        <dbReference type="SAM" id="SignalP"/>
    </source>
</evidence>
<keyword evidence="1" id="KW-0732">Signal</keyword>
<keyword evidence="3" id="KW-1185">Reference proteome</keyword>
<protein>
    <recommendedName>
        <fullName evidence="4">Cache domain-containing protein</fullName>
    </recommendedName>
</protein>
<evidence type="ECO:0008006" key="4">
    <source>
        <dbReference type="Google" id="ProtNLM"/>
    </source>
</evidence>
<dbReference type="InterPro" id="IPR029151">
    <property type="entry name" value="Sensor-like_sf"/>
</dbReference>
<comment type="caution">
    <text evidence="2">The sequence shown here is derived from an EMBL/GenBank/DDBJ whole genome shotgun (WGS) entry which is preliminary data.</text>
</comment>
<gene>
    <name evidence="2" type="ORF">GCM10009107_03270</name>
</gene>
<proteinExistence type="predicted"/>